<dbReference type="EMBL" id="QWGB01000007">
    <property type="protein sequence ID" value="RIJ22228.1"/>
    <property type="molecule type" value="Genomic_DNA"/>
</dbReference>
<evidence type="ECO:0000313" key="2">
    <source>
        <dbReference type="Proteomes" id="UP000265431"/>
    </source>
</evidence>
<dbReference type="InterPro" id="IPR007434">
    <property type="entry name" value="FemAB-like"/>
</dbReference>
<dbReference type="PANTHER" id="PTHR47017:SF1">
    <property type="entry name" value="ACYL-COA"/>
    <property type="match status" value="1"/>
</dbReference>
<reference evidence="1 2" key="1">
    <citation type="submission" date="2018-08" db="EMBL/GenBank/DDBJ databases">
        <title>Henriciella mobilis sp. nov., isolated from seawater.</title>
        <authorList>
            <person name="Cheng H."/>
            <person name="Wu Y.-H."/>
            <person name="Xu X.-W."/>
            <person name="Guo L.-L."/>
        </authorList>
    </citation>
    <scope>NUCLEOTIDE SEQUENCE [LARGE SCALE GENOMIC DNA]</scope>
    <source>
        <strain evidence="1 2">CCUG66934</strain>
    </source>
</reference>
<dbReference type="RefSeq" id="WP_119380147.1">
    <property type="nucleotide sequence ID" value="NZ_QWGB01000007.1"/>
</dbReference>
<keyword evidence="2" id="KW-1185">Reference proteome</keyword>
<protein>
    <submittedName>
        <fullName evidence="1">N-acetyltransferase</fullName>
    </submittedName>
</protein>
<evidence type="ECO:0000313" key="1">
    <source>
        <dbReference type="EMBL" id="RIJ22228.1"/>
    </source>
</evidence>
<dbReference type="GO" id="GO:0016740">
    <property type="term" value="F:transferase activity"/>
    <property type="evidence" value="ECO:0007669"/>
    <property type="project" value="UniProtKB-KW"/>
</dbReference>
<dbReference type="PANTHER" id="PTHR47017">
    <property type="entry name" value="ACYL-COA"/>
    <property type="match status" value="1"/>
</dbReference>
<dbReference type="AlphaFoldDB" id="A0A399QTR1"/>
<dbReference type="Proteomes" id="UP000265431">
    <property type="component" value="Unassembled WGS sequence"/>
</dbReference>
<sequence>MDEPRLEIRLINSLDEVDVADWNAVANPPNEPYDPFLSWQFLQALEESGAALPETGWAPHHIIIEQAGRGLCGAMPLYLKSHSQGEFVFDHSWADAYERAGGHYYPKLLSAVPFTPVTGRRRLVRPGPDSASISEALLGAAVKIAADNNISSLHINFLAGEDALKLETAGLLVRTDQQFHWHNDGYESFDDFLAVLSSSKRKNLRKERQRAQEGLIFRHITGNEITEDHWDVFYQFYVDTGARKWGSPYLNRESFSLLGQRMADDILLIFAEEDGEPIAGALNMIGGDRLLGRYWGTVSPRPMLHFETCYYQAIDFAIERSLKTVEAGAQGGHKLARGYVPETTYSAHWIAHEGLANAVEEYLGRERQMVEREADFLRERTPFKKDG</sequence>
<dbReference type="SUPFAM" id="SSF55729">
    <property type="entry name" value="Acyl-CoA N-acyltransferases (Nat)"/>
    <property type="match status" value="1"/>
</dbReference>
<dbReference type="Pfam" id="PF04339">
    <property type="entry name" value="FemAB_like"/>
    <property type="match status" value="1"/>
</dbReference>
<name>A0A399QTR1_9PROT</name>
<proteinExistence type="predicted"/>
<organism evidence="1 2">
    <name type="scientific">Henriciella barbarensis</name>
    <dbReference type="NCBI Taxonomy" id="86342"/>
    <lineage>
        <taxon>Bacteria</taxon>
        <taxon>Pseudomonadati</taxon>
        <taxon>Pseudomonadota</taxon>
        <taxon>Alphaproteobacteria</taxon>
        <taxon>Hyphomonadales</taxon>
        <taxon>Hyphomonadaceae</taxon>
        <taxon>Henriciella</taxon>
    </lineage>
</organism>
<accession>A0A399QTR1</accession>
<dbReference type="OrthoDB" id="9776898at2"/>
<dbReference type="InterPro" id="IPR016181">
    <property type="entry name" value="Acyl_CoA_acyltransferase"/>
</dbReference>
<dbReference type="Gene3D" id="3.40.630.30">
    <property type="match status" value="1"/>
</dbReference>
<comment type="caution">
    <text evidence="1">The sequence shown here is derived from an EMBL/GenBank/DDBJ whole genome shotgun (WGS) entry which is preliminary data.</text>
</comment>
<keyword evidence="1" id="KW-0808">Transferase</keyword>
<gene>
    <name evidence="1" type="ORF">D1224_11780</name>
</gene>